<evidence type="ECO:0000313" key="9">
    <source>
        <dbReference type="Proteomes" id="UP001408789"/>
    </source>
</evidence>
<evidence type="ECO:0000256" key="4">
    <source>
        <dbReference type="ARBA" id="ARBA00023180"/>
    </source>
</evidence>
<feature type="chain" id="PRO_5042924972" description="Apple domain-containing protein" evidence="6">
    <location>
        <begin position="33"/>
        <end position="498"/>
    </location>
</feature>
<feature type="transmembrane region" description="Helical" evidence="5">
    <location>
        <begin position="436"/>
        <end position="459"/>
    </location>
</feature>
<keyword evidence="4" id="KW-0325">Glycoprotein</keyword>
<dbReference type="InterPro" id="IPR036426">
    <property type="entry name" value="Bulb-type_lectin_dom_sf"/>
</dbReference>
<dbReference type="PIRSF" id="PIRSF002686">
    <property type="entry name" value="SLG"/>
    <property type="match status" value="1"/>
</dbReference>
<keyword evidence="5" id="KW-0472">Membrane</keyword>
<dbReference type="InterPro" id="IPR003609">
    <property type="entry name" value="Pan_app"/>
</dbReference>
<sequence>MEDTNIPTELTQFYAFLFFLTFLTHPIAATSAAPSTAHELLNGFTATPDSSVTSFQPLLSDSVGNYSLGFLRVNQTQLALAVIHVPSKEPLWIAGNGLLTQWSSKTRLSFNGSLVISNARTGVLWSSHTAGGRVRLSDTSNLLIELMAAADQNGGGPSILWQSFDFPYNTLMEGQNFTSAMTLVSSNGIYSMRLGPDFIGFYAKFDASSDPGHLYFQHNPMEVKARVMEGEGSIRAILSPDGFIGMYQNGTAPVDVQPFSSFQQPGTGSRRVRLEPDGNLIGYYWTRSTWLVDFKQVSDPCDLPSACGPYGLCQRGKGCSCLDSQTSYTSGRCVTGETTIAGDDPCRKKYKVLKRIGVEVPNKEIMAYKIMSSLEKCESACEVNCTCWGAVYSNTSGFCYTIDYPIQTLVEVLDDTKVGYFKIREGAGKSGTSTRLWVGLGILCGLVLLILGIGGVVLYKRERRGVKGYVEEEGVNGGVGPYKNLGSASFKSIELSGR</sequence>
<name>A0AAP0CR34_9ASTR</name>
<proteinExistence type="predicted"/>
<dbReference type="InterPro" id="IPR000858">
    <property type="entry name" value="S_locus_glycoprot_dom"/>
</dbReference>
<dbReference type="EMBL" id="JBCNJP010000023">
    <property type="protein sequence ID" value="KAK9058835.1"/>
    <property type="molecule type" value="Genomic_DNA"/>
</dbReference>
<feature type="domain" description="Apple" evidence="7">
    <location>
        <begin position="346"/>
        <end position="425"/>
    </location>
</feature>
<evidence type="ECO:0000256" key="1">
    <source>
        <dbReference type="ARBA" id="ARBA00003061"/>
    </source>
</evidence>
<dbReference type="InterPro" id="IPR035446">
    <property type="entry name" value="SLSG/EP1"/>
</dbReference>
<dbReference type="Pfam" id="PF00954">
    <property type="entry name" value="S_locus_glycop"/>
    <property type="match status" value="1"/>
</dbReference>
<keyword evidence="5" id="KW-0812">Transmembrane</keyword>
<evidence type="ECO:0000256" key="2">
    <source>
        <dbReference type="ARBA" id="ARBA00022729"/>
    </source>
</evidence>
<reference evidence="8 9" key="1">
    <citation type="submission" date="2024-04" db="EMBL/GenBank/DDBJ databases">
        <title>The reference genome of an endangered Asteraceae, Deinandra increscens subsp. villosa, native to the Central Coast of California.</title>
        <authorList>
            <person name="Guilliams M."/>
            <person name="Hasenstab-Lehman K."/>
            <person name="Meyer R."/>
            <person name="Mcevoy S."/>
        </authorList>
    </citation>
    <scope>NUCLEOTIDE SEQUENCE [LARGE SCALE GENOMIC DNA]</scope>
    <source>
        <tissue evidence="8">Leaf</tissue>
    </source>
</reference>
<evidence type="ECO:0000256" key="6">
    <source>
        <dbReference type="SAM" id="SignalP"/>
    </source>
</evidence>
<accession>A0AAP0CR34</accession>
<evidence type="ECO:0000256" key="3">
    <source>
        <dbReference type="ARBA" id="ARBA00023157"/>
    </source>
</evidence>
<dbReference type="PROSITE" id="PS50948">
    <property type="entry name" value="PAN"/>
    <property type="match status" value="1"/>
</dbReference>
<keyword evidence="9" id="KW-1185">Reference proteome</keyword>
<dbReference type="PANTHER" id="PTHR32444">
    <property type="entry name" value="BULB-TYPE LECTIN DOMAIN-CONTAINING PROTEIN"/>
    <property type="match status" value="1"/>
</dbReference>
<comment type="caution">
    <text evidence="8">The sequence shown here is derived from an EMBL/GenBank/DDBJ whole genome shotgun (WGS) entry which is preliminary data.</text>
</comment>
<comment type="function">
    <text evidence="1">Involved in sporophytic self-incompatibility system (the inability of flowering plants to achieve self-fertilization).</text>
</comment>
<keyword evidence="3" id="KW-1015">Disulfide bond</keyword>
<dbReference type="Gene3D" id="2.90.10.10">
    <property type="entry name" value="Bulb-type lectin domain"/>
    <property type="match status" value="1"/>
</dbReference>
<keyword evidence="5" id="KW-1133">Transmembrane helix</keyword>
<dbReference type="Proteomes" id="UP001408789">
    <property type="component" value="Unassembled WGS sequence"/>
</dbReference>
<protein>
    <recommendedName>
        <fullName evidence="7">Apple domain-containing protein</fullName>
    </recommendedName>
</protein>
<dbReference type="GO" id="GO:0048544">
    <property type="term" value="P:recognition of pollen"/>
    <property type="evidence" value="ECO:0007669"/>
    <property type="project" value="InterPro"/>
</dbReference>
<gene>
    <name evidence="8" type="ORF">SSX86_023678</name>
</gene>
<dbReference type="SUPFAM" id="SSF51110">
    <property type="entry name" value="alpha-D-mannose-specific plant lectins"/>
    <property type="match status" value="1"/>
</dbReference>
<evidence type="ECO:0000259" key="7">
    <source>
        <dbReference type="PROSITE" id="PS50948"/>
    </source>
</evidence>
<evidence type="ECO:0000256" key="5">
    <source>
        <dbReference type="SAM" id="Phobius"/>
    </source>
</evidence>
<dbReference type="PANTHER" id="PTHR32444:SF108">
    <property type="entry name" value="OS02G0527900 PROTEIN"/>
    <property type="match status" value="1"/>
</dbReference>
<feature type="signal peptide" evidence="6">
    <location>
        <begin position="1"/>
        <end position="32"/>
    </location>
</feature>
<evidence type="ECO:0000313" key="8">
    <source>
        <dbReference type="EMBL" id="KAK9058835.1"/>
    </source>
</evidence>
<dbReference type="InterPro" id="IPR001480">
    <property type="entry name" value="Bulb-type_lectin_dom"/>
</dbReference>
<dbReference type="Pfam" id="PF01453">
    <property type="entry name" value="B_lectin"/>
    <property type="match status" value="1"/>
</dbReference>
<organism evidence="8 9">
    <name type="scientific">Deinandra increscens subsp. villosa</name>
    <dbReference type="NCBI Taxonomy" id="3103831"/>
    <lineage>
        <taxon>Eukaryota</taxon>
        <taxon>Viridiplantae</taxon>
        <taxon>Streptophyta</taxon>
        <taxon>Embryophyta</taxon>
        <taxon>Tracheophyta</taxon>
        <taxon>Spermatophyta</taxon>
        <taxon>Magnoliopsida</taxon>
        <taxon>eudicotyledons</taxon>
        <taxon>Gunneridae</taxon>
        <taxon>Pentapetalae</taxon>
        <taxon>asterids</taxon>
        <taxon>campanulids</taxon>
        <taxon>Asterales</taxon>
        <taxon>Asteraceae</taxon>
        <taxon>Asteroideae</taxon>
        <taxon>Heliantheae alliance</taxon>
        <taxon>Madieae</taxon>
        <taxon>Madiinae</taxon>
        <taxon>Deinandra</taxon>
    </lineage>
</organism>
<dbReference type="AlphaFoldDB" id="A0AAP0CR34"/>
<keyword evidence="2 6" id="KW-0732">Signal</keyword>